<dbReference type="PANTHER" id="PTHR46085">
    <property type="entry name" value="ARFGAP/RECO-RELATED"/>
    <property type="match status" value="1"/>
</dbReference>
<gene>
    <name evidence="2" type="ORF">TIFTF001_014434</name>
</gene>
<name>A0AA88A5B1_FICCA</name>
<comment type="caution">
    <text evidence="2">The sequence shown here is derived from an EMBL/GenBank/DDBJ whole genome shotgun (WGS) entry which is preliminary data.</text>
</comment>
<feature type="compositionally biased region" description="Polar residues" evidence="1">
    <location>
        <begin position="48"/>
        <end position="60"/>
    </location>
</feature>
<reference evidence="2" key="1">
    <citation type="submission" date="2023-07" db="EMBL/GenBank/DDBJ databases">
        <title>draft genome sequence of fig (Ficus carica).</title>
        <authorList>
            <person name="Takahashi T."/>
            <person name="Nishimura K."/>
        </authorList>
    </citation>
    <scope>NUCLEOTIDE SEQUENCE</scope>
</reference>
<feature type="compositionally biased region" description="Low complexity" evidence="1">
    <location>
        <begin position="376"/>
        <end position="387"/>
    </location>
</feature>
<feature type="compositionally biased region" description="Polar residues" evidence="1">
    <location>
        <begin position="189"/>
        <end position="212"/>
    </location>
</feature>
<accession>A0AA88A5B1</accession>
<sequence>MPSRNFRLLDLSIFMESADGKLVEREKVIAQSLIDFSTETETPDAASISKTQQMSSVGNGSNPASVGSSAISSQASKANTLESFLFGLSVPSVVPADDVSKAPARDVLTMAHRDNMPASGVTLPAPMQQIPELVEMVANVPKQPSIDYLLEATSSSVTIVQQHPPLPSLGLSNNESTVSSLAQNVQASSSICAEQPSQSVSRTVQDSSTGVESQPPPVEPKPSTRMELPADLFTTSYPSIATPVSRWQTGPPQGIGYNYYPNTMPVPAFPSSAKSINPFDINDEQSQFPSVGALQGALPSVLSAPTGILHASSFGPYSLQLKPPSFESASSLCANTGQEMHYNVQPIRPQGIGGFESNRAIFDGINMCQQPIGGYSAPAPAPAQSSPRGGNPFE</sequence>
<evidence type="ECO:0000313" key="2">
    <source>
        <dbReference type="EMBL" id="GMN45240.1"/>
    </source>
</evidence>
<protein>
    <submittedName>
        <fullName evidence="2">Uncharacterized protein</fullName>
    </submittedName>
</protein>
<keyword evidence="3" id="KW-1185">Reference proteome</keyword>
<evidence type="ECO:0000313" key="3">
    <source>
        <dbReference type="Proteomes" id="UP001187192"/>
    </source>
</evidence>
<dbReference type="PANTHER" id="PTHR46085:SF16">
    <property type="entry name" value="ARFGAP_RECO-LIKE ZINC FINGER DOMAIN-CONTAINING PROTEIN"/>
    <property type="match status" value="1"/>
</dbReference>
<dbReference type="InterPro" id="IPR044820">
    <property type="entry name" value="AGD14-like"/>
</dbReference>
<feature type="region of interest" description="Disordered" evidence="1">
    <location>
        <begin position="189"/>
        <end position="225"/>
    </location>
</feature>
<feature type="region of interest" description="Disordered" evidence="1">
    <location>
        <begin position="373"/>
        <end position="394"/>
    </location>
</feature>
<evidence type="ECO:0000256" key="1">
    <source>
        <dbReference type="SAM" id="MobiDB-lite"/>
    </source>
</evidence>
<dbReference type="AlphaFoldDB" id="A0AA88A5B1"/>
<dbReference type="EMBL" id="BTGU01000020">
    <property type="protein sequence ID" value="GMN45240.1"/>
    <property type="molecule type" value="Genomic_DNA"/>
</dbReference>
<organism evidence="2 3">
    <name type="scientific">Ficus carica</name>
    <name type="common">Common fig</name>
    <dbReference type="NCBI Taxonomy" id="3494"/>
    <lineage>
        <taxon>Eukaryota</taxon>
        <taxon>Viridiplantae</taxon>
        <taxon>Streptophyta</taxon>
        <taxon>Embryophyta</taxon>
        <taxon>Tracheophyta</taxon>
        <taxon>Spermatophyta</taxon>
        <taxon>Magnoliopsida</taxon>
        <taxon>eudicotyledons</taxon>
        <taxon>Gunneridae</taxon>
        <taxon>Pentapetalae</taxon>
        <taxon>rosids</taxon>
        <taxon>fabids</taxon>
        <taxon>Rosales</taxon>
        <taxon>Moraceae</taxon>
        <taxon>Ficeae</taxon>
        <taxon>Ficus</taxon>
    </lineage>
</organism>
<feature type="region of interest" description="Disordered" evidence="1">
    <location>
        <begin position="40"/>
        <end position="69"/>
    </location>
</feature>
<proteinExistence type="predicted"/>
<dbReference type="GO" id="GO:0005096">
    <property type="term" value="F:GTPase activator activity"/>
    <property type="evidence" value="ECO:0007669"/>
    <property type="project" value="InterPro"/>
</dbReference>
<dbReference type="Proteomes" id="UP001187192">
    <property type="component" value="Unassembled WGS sequence"/>
</dbReference>